<comment type="caution">
    <text evidence="1">The sequence shown here is derived from an EMBL/GenBank/DDBJ whole genome shotgun (WGS) entry which is preliminary data.</text>
</comment>
<dbReference type="RefSeq" id="WP_050062111.1">
    <property type="nucleotide sequence ID" value="NZ_JACHEK010000002.1"/>
</dbReference>
<dbReference type="SUPFAM" id="SSF52172">
    <property type="entry name" value="CheY-like"/>
    <property type="match status" value="1"/>
</dbReference>
<dbReference type="EMBL" id="JACHEK010000002">
    <property type="protein sequence ID" value="MBB6143199.1"/>
    <property type="molecule type" value="Genomic_DNA"/>
</dbReference>
<keyword evidence="2" id="KW-1185">Reference proteome</keyword>
<dbReference type="InterPro" id="IPR011006">
    <property type="entry name" value="CheY-like_superfamily"/>
</dbReference>
<dbReference type="GO" id="GO:0003677">
    <property type="term" value="F:DNA binding"/>
    <property type="evidence" value="ECO:0007669"/>
    <property type="project" value="UniProtKB-KW"/>
</dbReference>
<reference evidence="1 2" key="1">
    <citation type="submission" date="2020-08" db="EMBL/GenBank/DDBJ databases">
        <title>Genomic Encyclopedia of Type Strains, Phase IV (KMG-IV): sequencing the most valuable type-strain genomes for metagenomic binning, comparative biology and taxonomic classification.</title>
        <authorList>
            <person name="Goeker M."/>
        </authorList>
    </citation>
    <scope>NUCLEOTIDE SEQUENCE [LARGE SCALE GENOMIC DNA]</scope>
    <source>
        <strain evidence="1 2">DSM 103733</strain>
    </source>
</reference>
<sequence>MVKEPDEVRILALAPVEAQTQIRRQLTAIGAAVDFIGNANELHRLALSRILYHVALLPAALPDSGWWSLWGEITLLNPRPEILVYAHTASFELWSGVLELGGYDVLVEPFTDEELQGAVLRAAQSFKERCASENSQE</sequence>
<protein>
    <submittedName>
        <fullName evidence="1">DNA-binding response OmpR family regulator</fullName>
    </submittedName>
</protein>
<name>A0A841JTY8_9BACT</name>
<dbReference type="Gene3D" id="3.40.50.2300">
    <property type="match status" value="1"/>
</dbReference>
<keyword evidence="1" id="KW-0238">DNA-binding</keyword>
<gene>
    <name evidence="1" type="ORF">HNQ77_001143</name>
</gene>
<accession>A0A841JTY8</accession>
<dbReference type="AlphaFoldDB" id="A0A841JTY8"/>
<dbReference type="Proteomes" id="UP000538666">
    <property type="component" value="Unassembled WGS sequence"/>
</dbReference>
<organism evidence="1 2">
    <name type="scientific">Silvibacterium bohemicum</name>
    <dbReference type="NCBI Taxonomy" id="1577686"/>
    <lineage>
        <taxon>Bacteria</taxon>
        <taxon>Pseudomonadati</taxon>
        <taxon>Acidobacteriota</taxon>
        <taxon>Terriglobia</taxon>
        <taxon>Terriglobales</taxon>
        <taxon>Acidobacteriaceae</taxon>
        <taxon>Silvibacterium</taxon>
    </lineage>
</organism>
<evidence type="ECO:0000313" key="2">
    <source>
        <dbReference type="Proteomes" id="UP000538666"/>
    </source>
</evidence>
<dbReference type="OrthoDB" id="121574at2"/>
<evidence type="ECO:0000313" key="1">
    <source>
        <dbReference type="EMBL" id="MBB6143199.1"/>
    </source>
</evidence>
<proteinExistence type="predicted"/>